<dbReference type="PANTHER" id="PTHR40129:SF2">
    <property type="entry name" value="KETOPANTOATE REDUCTASE N-TERMINAL DOMAIN-CONTAINING PROTEIN"/>
    <property type="match status" value="1"/>
</dbReference>
<proteinExistence type="predicted"/>
<feature type="region of interest" description="Disordered" evidence="1">
    <location>
        <begin position="267"/>
        <end position="290"/>
    </location>
</feature>
<comment type="caution">
    <text evidence="2">The sequence shown here is derived from an EMBL/GenBank/DDBJ whole genome shotgun (WGS) entry which is preliminary data.</text>
</comment>
<dbReference type="OrthoDB" id="674948at2759"/>
<gene>
    <name evidence="2" type="ORF">C6P46_004741</name>
</gene>
<dbReference type="AlphaFoldDB" id="A0A9P6VZ80"/>
<accession>A0A9P6VZ80</accession>
<feature type="region of interest" description="Disordered" evidence="1">
    <location>
        <begin position="159"/>
        <end position="187"/>
    </location>
</feature>
<evidence type="ECO:0000313" key="2">
    <source>
        <dbReference type="EMBL" id="KAG0660111.1"/>
    </source>
</evidence>
<name>A0A9P6VZ80_RHOMI</name>
<dbReference type="Gene3D" id="3.40.50.720">
    <property type="entry name" value="NAD(P)-binding Rossmann-like Domain"/>
    <property type="match status" value="1"/>
</dbReference>
<feature type="compositionally biased region" description="Polar residues" evidence="1">
    <location>
        <begin position="161"/>
        <end position="174"/>
    </location>
</feature>
<evidence type="ECO:0000256" key="1">
    <source>
        <dbReference type="SAM" id="MobiDB-lite"/>
    </source>
</evidence>
<organism evidence="2 3">
    <name type="scientific">Rhodotorula mucilaginosa</name>
    <name type="common">Yeast</name>
    <name type="synonym">Rhodotorula rubra</name>
    <dbReference type="NCBI Taxonomy" id="5537"/>
    <lineage>
        <taxon>Eukaryota</taxon>
        <taxon>Fungi</taxon>
        <taxon>Dikarya</taxon>
        <taxon>Basidiomycota</taxon>
        <taxon>Pucciniomycotina</taxon>
        <taxon>Microbotryomycetes</taxon>
        <taxon>Sporidiobolales</taxon>
        <taxon>Sporidiobolaceae</taxon>
        <taxon>Rhodotorula</taxon>
    </lineage>
</organism>
<dbReference type="EMBL" id="PUHQ01000047">
    <property type="protein sequence ID" value="KAG0660111.1"/>
    <property type="molecule type" value="Genomic_DNA"/>
</dbReference>
<reference evidence="2 3" key="1">
    <citation type="submission" date="2020-11" db="EMBL/GenBank/DDBJ databases">
        <title>Kefir isolates.</title>
        <authorList>
            <person name="Marcisauskas S."/>
            <person name="Kim Y."/>
            <person name="Blasche S."/>
        </authorList>
    </citation>
    <scope>NUCLEOTIDE SEQUENCE [LARGE SCALE GENOMIC DNA]</scope>
    <source>
        <strain evidence="2 3">KR</strain>
    </source>
</reference>
<dbReference type="Proteomes" id="UP000777482">
    <property type="component" value="Unassembled WGS sequence"/>
</dbReference>
<evidence type="ECO:0000313" key="3">
    <source>
        <dbReference type="Proteomes" id="UP000777482"/>
    </source>
</evidence>
<keyword evidence="3" id="KW-1185">Reference proteome</keyword>
<dbReference type="PANTHER" id="PTHR40129">
    <property type="entry name" value="KETOPANTOATE REDUCTASE N-TERMINAL DOMAIN-CONTAINING PROTEIN"/>
    <property type="match status" value="1"/>
</dbReference>
<protein>
    <submittedName>
        <fullName evidence="2">Uncharacterized protein</fullName>
    </submittedName>
</protein>
<sequence length="379" mass="40490">MLSSCLPLLAPASAAAAAAATRLSSLVSSFGLTSSTGSMQLSSSSAVDLLILGAGWTATFLIPHLESEHRDISYATTTRDGRDGSIQWSFNPDLEGPEQFAPLPRAKTVLVVFPIRGPGGSARLVQGYEEAIGARARWIQLGSTGIFDGGPTLAALRVQAASGSDSEKQAASSSPTPPELEWTTRHSPYDKTNARAIAEDELLSQHQETVVLNLSGLWGGSRDPINWLARVAPTEAALEQKGSLHLIHGLDVARAIIAVHLAKHLPTSGSVSPLSEEEKQEDRAATTTNTGGQRWILTDMHLVDWWDLASAHPDAPTTSSSPTEPTPDRALGVRNLMRKHDVRALPRSAAELGRAIDAREFWDAFGLGPVKARWEKGRA</sequence>